<gene>
    <name evidence="3" type="ORF">K461DRAFT_273908</name>
</gene>
<dbReference type="GO" id="GO:0016747">
    <property type="term" value="F:acyltransferase activity, transferring groups other than amino-acyl groups"/>
    <property type="evidence" value="ECO:0007669"/>
    <property type="project" value="InterPro"/>
</dbReference>
<feature type="transmembrane region" description="Helical" evidence="1">
    <location>
        <begin position="211"/>
        <end position="231"/>
    </location>
</feature>
<reference evidence="3" key="1">
    <citation type="journal article" date="2020" name="Stud. Mycol.">
        <title>101 Dothideomycetes genomes: a test case for predicting lifestyles and emergence of pathogens.</title>
        <authorList>
            <person name="Haridas S."/>
            <person name="Albert R."/>
            <person name="Binder M."/>
            <person name="Bloem J."/>
            <person name="Labutti K."/>
            <person name="Salamov A."/>
            <person name="Andreopoulos B."/>
            <person name="Baker S."/>
            <person name="Barry K."/>
            <person name="Bills G."/>
            <person name="Bluhm B."/>
            <person name="Cannon C."/>
            <person name="Castanera R."/>
            <person name="Culley D."/>
            <person name="Daum C."/>
            <person name="Ezra D."/>
            <person name="Gonzalez J."/>
            <person name="Henrissat B."/>
            <person name="Kuo A."/>
            <person name="Liang C."/>
            <person name="Lipzen A."/>
            <person name="Lutzoni F."/>
            <person name="Magnuson J."/>
            <person name="Mondo S."/>
            <person name="Nolan M."/>
            <person name="Ohm R."/>
            <person name="Pangilinan J."/>
            <person name="Park H.-J."/>
            <person name="Ramirez L."/>
            <person name="Alfaro M."/>
            <person name="Sun H."/>
            <person name="Tritt A."/>
            <person name="Yoshinaga Y."/>
            <person name="Zwiers L.-H."/>
            <person name="Turgeon B."/>
            <person name="Goodwin S."/>
            <person name="Spatafora J."/>
            <person name="Crous P."/>
            <person name="Grigoriev I."/>
        </authorList>
    </citation>
    <scope>NUCLEOTIDE SEQUENCE</scope>
    <source>
        <strain evidence="3">CBS 260.36</strain>
    </source>
</reference>
<dbReference type="InterPro" id="IPR002656">
    <property type="entry name" value="Acyl_transf_3_dom"/>
</dbReference>
<evidence type="ECO:0000259" key="2">
    <source>
        <dbReference type="Pfam" id="PF01757"/>
    </source>
</evidence>
<comment type="caution">
    <text evidence="3">The sequence shown here is derived from an EMBL/GenBank/DDBJ whole genome shotgun (WGS) entry which is preliminary data.</text>
</comment>
<feature type="transmembrane region" description="Helical" evidence="1">
    <location>
        <begin position="371"/>
        <end position="390"/>
    </location>
</feature>
<dbReference type="InterPro" id="IPR050879">
    <property type="entry name" value="Acyltransferase_3"/>
</dbReference>
<feature type="transmembrane region" description="Helical" evidence="1">
    <location>
        <begin position="145"/>
        <end position="162"/>
    </location>
</feature>
<dbReference type="PANTHER" id="PTHR23028:SF125">
    <property type="entry name" value="ACYLTRANSFERASE"/>
    <property type="match status" value="1"/>
</dbReference>
<keyword evidence="1" id="KW-0472">Membrane</keyword>
<feature type="transmembrane region" description="Helical" evidence="1">
    <location>
        <begin position="341"/>
        <end position="359"/>
    </location>
</feature>
<dbReference type="AlphaFoldDB" id="A0A9P4J9A3"/>
<evidence type="ECO:0000313" key="3">
    <source>
        <dbReference type="EMBL" id="KAF2157688.1"/>
    </source>
</evidence>
<accession>A0A9P4J9A3</accession>
<organism evidence="3 4">
    <name type="scientific">Myriangium duriaei CBS 260.36</name>
    <dbReference type="NCBI Taxonomy" id="1168546"/>
    <lineage>
        <taxon>Eukaryota</taxon>
        <taxon>Fungi</taxon>
        <taxon>Dikarya</taxon>
        <taxon>Ascomycota</taxon>
        <taxon>Pezizomycotina</taxon>
        <taxon>Dothideomycetes</taxon>
        <taxon>Dothideomycetidae</taxon>
        <taxon>Myriangiales</taxon>
        <taxon>Myriangiaceae</taxon>
        <taxon>Myriangium</taxon>
    </lineage>
</organism>
<feature type="transmembrane region" description="Helical" evidence="1">
    <location>
        <begin position="243"/>
        <end position="268"/>
    </location>
</feature>
<feature type="transmembrane region" description="Helical" evidence="1">
    <location>
        <begin position="93"/>
        <end position="116"/>
    </location>
</feature>
<sequence>MSHINQDEDELKLTSLDAGFEGGRHEQREQLLPTTQQGAPQPATPIAYLDGLRGLAAVMVYFQHHVTSYYGDGAEILKPYGHNGSHHLAALPFIRIFVTGGSAAVMIFFVLSGYVLSRSALRMARDGQSPNKSLLSALVRRPIRLFMPPACISIFCAISQQLPFRPLGDGPPVHANIVAELWNWACELLKTFNPFIAHGPWIQWFTYDPPVWTMAYEFNGSLLVFATVALYSRYFSAQGRAIMFALTAVICWYTVHWAMPCFLIGVVLSQNDVAGLDQAFFKRLPPRVASGIYHTCFFLGWFMLSMVRHEEPADEHRIPAASQWQFLRSFVPSLYFDNPWLPGNMIGAALVIYALLRLPWLQSFFNSLKRLGKVSFAFYLVHVPFLWIVGNRFNRFLGQPVPEGGQQSMFDGILHVPDIGPPGFSTRYLIAQAVILPLTLAVSELAMVWFDEPAVTLSRAFANKVLGSFKR</sequence>
<dbReference type="Pfam" id="PF01757">
    <property type="entry name" value="Acyl_transf_3"/>
    <property type="match status" value="1"/>
</dbReference>
<evidence type="ECO:0000256" key="1">
    <source>
        <dbReference type="SAM" id="Phobius"/>
    </source>
</evidence>
<keyword evidence="1" id="KW-1133">Transmembrane helix</keyword>
<feature type="domain" description="Acyltransferase 3" evidence="2">
    <location>
        <begin position="46"/>
        <end position="405"/>
    </location>
</feature>
<dbReference type="Proteomes" id="UP000799439">
    <property type="component" value="Unassembled WGS sequence"/>
</dbReference>
<keyword evidence="1" id="KW-0812">Transmembrane</keyword>
<dbReference type="EMBL" id="ML996081">
    <property type="protein sequence ID" value="KAF2157688.1"/>
    <property type="molecule type" value="Genomic_DNA"/>
</dbReference>
<keyword evidence="4" id="KW-1185">Reference proteome</keyword>
<name>A0A9P4J9A3_9PEZI</name>
<evidence type="ECO:0000313" key="4">
    <source>
        <dbReference type="Proteomes" id="UP000799439"/>
    </source>
</evidence>
<dbReference type="PANTHER" id="PTHR23028">
    <property type="entry name" value="ACETYLTRANSFERASE"/>
    <property type="match status" value="1"/>
</dbReference>
<feature type="transmembrane region" description="Helical" evidence="1">
    <location>
        <begin position="429"/>
        <end position="450"/>
    </location>
</feature>
<protein>
    <recommendedName>
        <fullName evidence="2">Acyltransferase 3 domain-containing protein</fullName>
    </recommendedName>
</protein>
<proteinExistence type="predicted"/>
<dbReference type="OrthoDB" id="5405781at2759"/>